<dbReference type="InterPro" id="IPR007110">
    <property type="entry name" value="Ig-like_dom"/>
</dbReference>
<dbReference type="InterPro" id="IPR003599">
    <property type="entry name" value="Ig_sub"/>
</dbReference>
<sequence>MNKSRKACNFIPNKSGKTAYGKYIHKSEIIYVTQDSNVTLSCPFESVNASLQWSGPPNFISYSDNIDVNPAVKGVGIIRGRANGEFNLIIYGFQESNEGAYQCSTLKEGKPVVHTVNVMLKIIKTKLSMSISPSTFVIEGTDVSLKCLAKSNPPPNLLKLNGPDGTVLTFNNISNEEMLLKFTISDIKSNDIGNYTCTAETTVANGTASIWLNIMM</sequence>
<dbReference type="SMART" id="SM00409">
    <property type="entry name" value="IG"/>
    <property type="match status" value="2"/>
</dbReference>
<dbReference type="PROSITE" id="PS50835">
    <property type="entry name" value="IG_LIKE"/>
    <property type="match status" value="1"/>
</dbReference>
<proteinExistence type="predicted"/>
<evidence type="ECO:0000313" key="2">
    <source>
        <dbReference type="EMBL" id="VDI67291.1"/>
    </source>
</evidence>
<organism evidence="2 3">
    <name type="scientific">Mytilus galloprovincialis</name>
    <name type="common">Mediterranean mussel</name>
    <dbReference type="NCBI Taxonomy" id="29158"/>
    <lineage>
        <taxon>Eukaryota</taxon>
        <taxon>Metazoa</taxon>
        <taxon>Spiralia</taxon>
        <taxon>Lophotrochozoa</taxon>
        <taxon>Mollusca</taxon>
        <taxon>Bivalvia</taxon>
        <taxon>Autobranchia</taxon>
        <taxon>Pteriomorphia</taxon>
        <taxon>Mytilida</taxon>
        <taxon>Mytiloidea</taxon>
        <taxon>Mytilidae</taxon>
        <taxon>Mytilinae</taxon>
        <taxon>Mytilus</taxon>
    </lineage>
</organism>
<dbReference type="SUPFAM" id="SSF48726">
    <property type="entry name" value="Immunoglobulin"/>
    <property type="match status" value="2"/>
</dbReference>
<accession>A0A8B6GQG8</accession>
<dbReference type="InterPro" id="IPR003598">
    <property type="entry name" value="Ig_sub2"/>
</dbReference>
<dbReference type="OrthoDB" id="6162853at2759"/>
<reference evidence="2" key="1">
    <citation type="submission" date="2018-11" db="EMBL/GenBank/DDBJ databases">
        <authorList>
            <person name="Alioto T."/>
            <person name="Alioto T."/>
        </authorList>
    </citation>
    <scope>NUCLEOTIDE SEQUENCE</scope>
</reference>
<dbReference type="Proteomes" id="UP000596742">
    <property type="component" value="Unassembled WGS sequence"/>
</dbReference>
<keyword evidence="3" id="KW-1185">Reference proteome</keyword>
<dbReference type="Pfam" id="PF13927">
    <property type="entry name" value="Ig_3"/>
    <property type="match status" value="1"/>
</dbReference>
<evidence type="ECO:0000313" key="3">
    <source>
        <dbReference type="Proteomes" id="UP000596742"/>
    </source>
</evidence>
<dbReference type="PANTHER" id="PTHR46013:SF7">
    <property type="entry name" value="IG-LIKE DOMAIN-CONTAINING PROTEIN"/>
    <property type="match status" value="1"/>
</dbReference>
<dbReference type="SMART" id="SM00408">
    <property type="entry name" value="IGc2"/>
    <property type="match status" value="2"/>
</dbReference>
<dbReference type="InterPro" id="IPR013783">
    <property type="entry name" value="Ig-like_fold"/>
</dbReference>
<evidence type="ECO:0000259" key="1">
    <source>
        <dbReference type="PROSITE" id="PS50835"/>
    </source>
</evidence>
<name>A0A8B6GQG8_MYTGA</name>
<dbReference type="Gene3D" id="2.60.40.10">
    <property type="entry name" value="Immunoglobulins"/>
    <property type="match status" value="2"/>
</dbReference>
<dbReference type="AlphaFoldDB" id="A0A8B6GQG8"/>
<gene>
    <name evidence="2" type="ORF">MGAL_10B064688</name>
</gene>
<protein>
    <recommendedName>
        <fullName evidence="1">Ig-like domain-containing protein</fullName>
    </recommendedName>
</protein>
<comment type="caution">
    <text evidence="2">The sequence shown here is derived from an EMBL/GenBank/DDBJ whole genome shotgun (WGS) entry which is preliminary data.</text>
</comment>
<dbReference type="PANTHER" id="PTHR46013">
    <property type="entry name" value="VASCULAR CELL ADHESION MOLECULE 1"/>
    <property type="match status" value="1"/>
</dbReference>
<dbReference type="EMBL" id="UYJE01008796">
    <property type="protein sequence ID" value="VDI67291.1"/>
    <property type="molecule type" value="Genomic_DNA"/>
</dbReference>
<dbReference type="InterPro" id="IPR036179">
    <property type="entry name" value="Ig-like_dom_sf"/>
</dbReference>
<feature type="domain" description="Ig-like" evidence="1">
    <location>
        <begin position="111"/>
        <end position="209"/>
    </location>
</feature>